<gene>
    <name evidence="1" type="ORF">GGR21_002994</name>
</gene>
<comment type="caution">
    <text evidence="1">The sequence shown here is derived from an EMBL/GenBank/DDBJ whole genome shotgun (WGS) entry which is preliminary data.</text>
</comment>
<protein>
    <submittedName>
        <fullName evidence="1">Uncharacterized protein</fullName>
    </submittedName>
</protein>
<dbReference type="Proteomes" id="UP000555103">
    <property type="component" value="Unassembled WGS sequence"/>
</dbReference>
<keyword evidence="2" id="KW-1185">Reference proteome</keyword>
<evidence type="ECO:0000313" key="1">
    <source>
        <dbReference type="EMBL" id="MBB4037079.1"/>
    </source>
</evidence>
<dbReference type="AlphaFoldDB" id="A0A840CQY2"/>
<proteinExistence type="predicted"/>
<dbReference type="EMBL" id="JACIEP010000011">
    <property type="protein sequence ID" value="MBB4037079.1"/>
    <property type="molecule type" value="Genomic_DNA"/>
</dbReference>
<reference evidence="1 2" key="1">
    <citation type="submission" date="2020-08" db="EMBL/GenBank/DDBJ databases">
        <title>Genomic Encyclopedia of Type Strains, Phase IV (KMG-IV): sequencing the most valuable type-strain genomes for metagenomic binning, comparative biology and taxonomic classification.</title>
        <authorList>
            <person name="Goeker M."/>
        </authorList>
    </citation>
    <scope>NUCLEOTIDE SEQUENCE [LARGE SCALE GENOMIC DNA]</scope>
    <source>
        <strain evidence="1 2">DSM 104969</strain>
    </source>
</reference>
<accession>A0A840CQY2</accession>
<name>A0A840CQY2_9BACT</name>
<organism evidence="1 2">
    <name type="scientific">Dysgonomonas hofstadii</name>
    <dbReference type="NCBI Taxonomy" id="637886"/>
    <lineage>
        <taxon>Bacteria</taxon>
        <taxon>Pseudomonadati</taxon>
        <taxon>Bacteroidota</taxon>
        <taxon>Bacteroidia</taxon>
        <taxon>Bacteroidales</taxon>
        <taxon>Dysgonomonadaceae</taxon>
        <taxon>Dysgonomonas</taxon>
    </lineage>
</organism>
<sequence length="59" mass="6946">MHRTVTLKDLIKYYECSLSTAKIRLKQIKTACQKDRITVYDFAIYEGYPPEVIKDYLNG</sequence>
<evidence type="ECO:0000313" key="2">
    <source>
        <dbReference type="Proteomes" id="UP000555103"/>
    </source>
</evidence>